<dbReference type="EMBL" id="MTYJ01000253">
    <property type="protein sequence ID" value="OWA52153.1"/>
    <property type="molecule type" value="Genomic_DNA"/>
</dbReference>
<dbReference type="PANTHER" id="PTHR21178:SF8">
    <property type="entry name" value="CILIA- AND FLAGELLA-ASSOCIATED PROTEIN 61"/>
    <property type="match status" value="1"/>
</dbReference>
<dbReference type="Pfam" id="PF16092">
    <property type="entry name" value="CFAP61_N"/>
    <property type="match status" value="1"/>
</dbReference>
<name>A0A9X6NFN3_HYPEX</name>
<evidence type="ECO:0000313" key="3">
    <source>
        <dbReference type="EMBL" id="OWA52153.1"/>
    </source>
</evidence>
<keyword evidence="4" id="KW-1185">Reference proteome</keyword>
<feature type="compositionally biased region" description="Basic and acidic residues" evidence="1">
    <location>
        <begin position="604"/>
        <end position="615"/>
    </location>
</feature>
<evidence type="ECO:0000259" key="2">
    <source>
        <dbReference type="Pfam" id="PF16092"/>
    </source>
</evidence>
<evidence type="ECO:0000256" key="1">
    <source>
        <dbReference type="SAM" id="MobiDB-lite"/>
    </source>
</evidence>
<dbReference type="InterPro" id="IPR032151">
    <property type="entry name" value="CFAP61_N"/>
</dbReference>
<dbReference type="OrthoDB" id="382863at2759"/>
<comment type="caution">
    <text evidence="3">The sequence shown here is derived from an EMBL/GenBank/DDBJ whole genome shotgun (WGS) entry which is preliminary data.</text>
</comment>
<gene>
    <name evidence="3" type="ORF">BV898_16613</name>
</gene>
<reference evidence="4" key="1">
    <citation type="submission" date="2017-01" db="EMBL/GenBank/DDBJ databases">
        <title>Comparative genomics of anhydrobiosis in the tardigrade Hypsibius dujardini.</title>
        <authorList>
            <person name="Yoshida Y."/>
            <person name="Koutsovoulos G."/>
            <person name="Laetsch D."/>
            <person name="Stevens L."/>
            <person name="Kumar S."/>
            <person name="Horikawa D."/>
            <person name="Ishino K."/>
            <person name="Komine S."/>
            <person name="Tomita M."/>
            <person name="Blaxter M."/>
            <person name="Arakawa K."/>
        </authorList>
    </citation>
    <scope>NUCLEOTIDE SEQUENCE [LARGE SCALE GENOMIC DNA]</scope>
    <source>
        <strain evidence="4">Z151</strain>
    </source>
</reference>
<proteinExistence type="predicted"/>
<accession>A0A9X6NFN3</accession>
<protein>
    <recommendedName>
        <fullName evidence="2">Cilia- and flagella-associated protein 61 N-terminal domain-containing protein</fullName>
    </recommendedName>
</protein>
<feature type="region of interest" description="Disordered" evidence="1">
    <location>
        <begin position="580"/>
        <end position="615"/>
    </location>
</feature>
<organism evidence="3 4">
    <name type="scientific">Hypsibius exemplaris</name>
    <name type="common">Freshwater tardigrade</name>
    <dbReference type="NCBI Taxonomy" id="2072580"/>
    <lineage>
        <taxon>Eukaryota</taxon>
        <taxon>Metazoa</taxon>
        <taxon>Ecdysozoa</taxon>
        <taxon>Tardigrada</taxon>
        <taxon>Eutardigrada</taxon>
        <taxon>Parachela</taxon>
        <taxon>Hypsibioidea</taxon>
        <taxon>Hypsibiidae</taxon>
        <taxon>Hypsibius</taxon>
    </lineage>
</organism>
<sequence length="615" mass="68749">MEPNSTGRSLQNGASLEGERKKRNYFKARRAEYSDIAALQILAAEECNKETLGRQVISQLIEDSLISVTVIEQTKRFEHITGYASFNDTPTRVLPGLKNWSDVLQRSLPHSYFSTANSVFLTSLITEPRNSEEVLEECLKVLFTVNPELDYCLLLSGVGAFDSPFEKYFTAWMDLVGEDVIVHLAICKKENVYPEIVIRPAEILDVPKVLPYFGKLHERLHENLGENWLERIVRTASSSKDTKCCVVEDSRGQICGFFSVTSSNIDWEYLDTHYQTNIFHQFLRITDFDRLAGRLSNCDVELGTGETDEDLVFGPRDSVPSTTELENLDNNNKRKVKAKGRHHKRPKESEEELKFTTSVERYISDLIRDLCNITVSETDPEVPEADKQSEEVIAASTTAFASVLPEVTVENPVETDGTVELHYGDVFTNIPIHTYLPDAEKPIESFVTFKNFPVGVVSESTNKAMKVESHASQMKMATSTASLLSSAESIVNILLNEVLQIHLSSPILEERSVNSVGSSVQASLDPRDTDQGVAESRVRMPVDPRGVNTGALEARRNVVADYSKTLDVVLSRLYRTMQERSSQGLTDGRVGAMNADTEGSPLQDLDRRSCGSDER</sequence>
<dbReference type="InterPro" id="IPR038884">
    <property type="entry name" value="CFAP61"/>
</dbReference>
<dbReference type="AlphaFoldDB" id="A0A9X6NFN3"/>
<feature type="domain" description="Cilia- and flagella-associated protein 61 N-terminal" evidence="2">
    <location>
        <begin position="28"/>
        <end position="284"/>
    </location>
</feature>
<evidence type="ECO:0000313" key="4">
    <source>
        <dbReference type="Proteomes" id="UP000192578"/>
    </source>
</evidence>
<dbReference type="Proteomes" id="UP000192578">
    <property type="component" value="Unassembled WGS sequence"/>
</dbReference>
<dbReference type="PANTHER" id="PTHR21178">
    <property type="entry name" value="CILIA- AND FLAGELLA-ASSOCIATED PROTEIN 61"/>
    <property type="match status" value="1"/>
</dbReference>